<sequence length="218" mass="23126">MPAHISSTLRRGIVTLCVLTTVGLAACSSAESAPPKSGEELTQFLLPAEDLTITGITSDSEVWSDGDLIQPGMAMLPVVGETNCAEVIQEGLDTRIQTVGAASKVFVSDNDQIATGIYSVDDPEAVPVARLYSDILAYCPDPIVHEGTGMEYTVDQLTDAGPDVTGMVVESRSRWGEMTTMVVMHQMVGNHAVVVGSMGFTEPTVAAVFDAQVERFTE</sequence>
<dbReference type="RefSeq" id="WP_147287062.1">
    <property type="nucleotide sequence ID" value="NZ_LDYD01000007.1"/>
</dbReference>
<dbReference type="EMBL" id="UFXQ01000001">
    <property type="protein sequence ID" value="STC68701.1"/>
    <property type="molecule type" value="Genomic_DNA"/>
</dbReference>
<accession>A0A376CJN1</accession>
<proteinExistence type="predicted"/>
<dbReference type="STRING" id="35756.GCA_001044155_01795"/>
<reference evidence="1 2" key="1">
    <citation type="submission" date="2018-06" db="EMBL/GenBank/DDBJ databases">
        <authorList>
            <consortium name="Pathogen Informatics"/>
            <person name="Doyle S."/>
        </authorList>
    </citation>
    <scope>NUCLEOTIDE SEQUENCE [LARGE SCALE GENOMIC DNA]</scope>
    <source>
        <strain evidence="1 2">NCTC11862</strain>
    </source>
</reference>
<name>A0A376CJN1_9CORY</name>
<evidence type="ECO:0000313" key="1">
    <source>
        <dbReference type="EMBL" id="STC68701.1"/>
    </source>
</evidence>
<keyword evidence="2" id="KW-1185">Reference proteome</keyword>
<evidence type="ECO:0000313" key="2">
    <source>
        <dbReference type="Proteomes" id="UP000254467"/>
    </source>
</evidence>
<dbReference type="OrthoDB" id="9923780at2"/>
<dbReference type="AlphaFoldDB" id="A0A376CJN1"/>
<dbReference type="Proteomes" id="UP000254467">
    <property type="component" value="Unassembled WGS sequence"/>
</dbReference>
<gene>
    <name evidence="1" type="ORF">NCTC11862_00466</name>
</gene>
<protein>
    <submittedName>
        <fullName evidence="1">Putative secreted protein</fullName>
    </submittedName>
</protein>
<organism evidence="1 2">
    <name type="scientific">Corynebacterium pilosum</name>
    <dbReference type="NCBI Taxonomy" id="35756"/>
    <lineage>
        <taxon>Bacteria</taxon>
        <taxon>Bacillati</taxon>
        <taxon>Actinomycetota</taxon>
        <taxon>Actinomycetes</taxon>
        <taxon>Mycobacteriales</taxon>
        <taxon>Corynebacteriaceae</taxon>
        <taxon>Corynebacterium</taxon>
    </lineage>
</organism>